<reference evidence="10" key="1">
    <citation type="submission" date="2016-08" db="EMBL/GenBank/DDBJ databases">
        <title>Complete Genome Seqeunce of Paenibacillus sp. nov. IHBB 9852 from high altitute lake of Indian trans-Himalayas.</title>
        <authorList>
            <person name="Kiran S."/>
            <person name="Swarnkar M.K."/>
            <person name="Rana A."/>
            <person name="Tewari R."/>
            <person name="Gulati A."/>
        </authorList>
    </citation>
    <scope>NUCLEOTIDE SEQUENCE [LARGE SCALE GENOMIC DNA]</scope>
    <source>
        <strain evidence="10">IHBB 9852</strain>
    </source>
</reference>
<accession>A0A1B2E244</accession>
<comment type="function">
    <text evidence="8">Transfers a GMP moiety from GTP to Mo-molybdopterin (Mo-MPT) cofactor (Moco or molybdenum cofactor) to form Mo-molybdopterin guanine dinucleotide (Mo-MGD) cofactor.</text>
</comment>
<evidence type="ECO:0000259" key="9">
    <source>
        <dbReference type="Pfam" id="PF12804"/>
    </source>
</evidence>
<dbReference type="EMBL" id="CP016809">
    <property type="protein sequence ID" value="ANY74001.1"/>
    <property type="molecule type" value="Genomic_DNA"/>
</dbReference>
<dbReference type="CDD" id="cd02503">
    <property type="entry name" value="MobA"/>
    <property type="match status" value="1"/>
</dbReference>
<feature type="binding site" evidence="8">
    <location>
        <position position="33"/>
    </location>
    <ligand>
        <name>GTP</name>
        <dbReference type="ChEBI" id="CHEBI:37565"/>
    </ligand>
</feature>
<gene>
    <name evidence="8" type="primary">mobA</name>
    <name evidence="11" type="ORF">BBD40_19325</name>
    <name evidence="10" type="ORF">BBD41_16240</name>
</gene>
<keyword evidence="2 8" id="KW-0808">Transferase</keyword>
<keyword evidence="6 8" id="KW-0342">GTP-binding</keyword>
<dbReference type="GO" id="GO:0006777">
    <property type="term" value="P:Mo-molybdopterin cofactor biosynthetic process"/>
    <property type="evidence" value="ECO:0007669"/>
    <property type="project" value="UniProtKB-KW"/>
</dbReference>
<keyword evidence="10" id="KW-0548">Nucleotidyltransferase</keyword>
<evidence type="ECO:0000256" key="8">
    <source>
        <dbReference type="HAMAP-Rule" id="MF_00316"/>
    </source>
</evidence>
<dbReference type="GO" id="GO:0005737">
    <property type="term" value="C:cytoplasm"/>
    <property type="evidence" value="ECO:0007669"/>
    <property type="project" value="UniProtKB-SubCell"/>
</dbReference>
<name>A0A1B2E244_9BACL</name>
<keyword evidence="4 8" id="KW-0547">Nucleotide-binding</keyword>
<protein>
    <recommendedName>
        <fullName evidence="8">Probable molybdenum cofactor guanylyltransferase</fullName>
        <shortName evidence="8">MoCo guanylyltransferase</shortName>
        <ecNumber evidence="8">2.7.7.77</ecNumber>
    </recommendedName>
    <alternativeName>
        <fullName evidence="8">GTP:molybdopterin guanylyltransferase</fullName>
    </alternativeName>
    <alternativeName>
        <fullName evidence="8">Mo-MPT guanylyltransferase</fullName>
    </alternativeName>
    <alternativeName>
        <fullName evidence="8">Molybdopterin guanylyltransferase</fullName>
    </alternativeName>
    <alternativeName>
        <fullName evidence="8">Molybdopterin-guanine dinucleotide synthase</fullName>
        <shortName evidence="8">MGD synthase</shortName>
    </alternativeName>
</protein>
<dbReference type="PANTHER" id="PTHR19136:SF81">
    <property type="entry name" value="MOLYBDENUM COFACTOR GUANYLYLTRANSFERASE"/>
    <property type="match status" value="1"/>
</dbReference>
<keyword evidence="1 8" id="KW-0963">Cytoplasm</keyword>
<evidence type="ECO:0000256" key="4">
    <source>
        <dbReference type="ARBA" id="ARBA00022741"/>
    </source>
</evidence>
<comment type="subcellular location">
    <subcellularLocation>
        <location evidence="8">Cytoplasm</location>
    </subcellularLocation>
</comment>
<sequence length="222" mass="24201">MMEMREWSRSSLSGQVAGIILAGGASRRMGANKALLSLNGESLIERTVRCLEQVCGRILLSVNDPDSFRNLGVECVPDRYPGQGPMAGIHAALTASDRTWNIVAACDMPFISPALLGALLRLAESGHGHGDSASAGQEAVIPVIQGRMHPLLALYRKETAAGLERRLQEGRLRMTDWIEELDALLVPEDQLEALMGCSPRKAVFNMNRPEDYVEACRMDAEN</sequence>
<evidence type="ECO:0000256" key="3">
    <source>
        <dbReference type="ARBA" id="ARBA00022723"/>
    </source>
</evidence>
<dbReference type="Pfam" id="PF12804">
    <property type="entry name" value="NTP_transf_3"/>
    <property type="match status" value="1"/>
</dbReference>
<dbReference type="EMBL" id="MRVI01000001">
    <property type="protein sequence ID" value="OOC63820.1"/>
    <property type="molecule type" value="Genomic_DNA"/>
</dbReference>
<comment type="domain">
    <text evidence="8">The N-terminal domain determines nucleotide recognition and specific binding, while the C-terminal domain determines the specific binding to the target protein.</text>
</comment>
<dbReference type="SUPFAM" id="SSF53448">
    <property type="entry name" value="Nucleotide-diphospho-sugar transferases"/>
    <property type="match status" value="1"/>
</dbReference>
<evidence type="ECO:0000256" key="7">
    <source>
        <dbReference type="ARBA" id="ARBA00023150"/>
    </source>
</evidence>
<reference evidence="11 12" key="2">
    <citation type="submission" date="2016-12" db="EMBL/GenBank/DDBJ databases">
        <title>Genome sequencing and description of Paenibacillus sp. nov. from high altitude lake in the Indian Trans- Himalayas.</title>
        <authorList>
            <person name="Kiran S."/>
            <person name="Swarnkar M.K."/>
            <person name="Rana A."/>
            <person name="Tewari R."/>
            <person name="Gulati A."/>
        </authorList>
    </citation>
    <scope>NUCLEOTIDE SEQUENCE [LARGE SCALE GENOMIC DNA]</scope>
    <source>
        <strain evidence="11 12">IHBB 9951</strain>
    </source>
</reference>
<evidence type="ECO:0000313" key="10">
    <source>
        <dbReference type="EMBL" id="ANY74001.1"/>
    </source>
</evidence>
<comment type="catalytic activity">
    <reaction evidence="8">
        <text>Mo-molybdopterin + GTP + H(+) = Mo-molybdopterin guanine dinucleotide + diphosphate</text>
        <dbReference type="Rhea" id="RHEA:34243"/>
        <dbReference type="ChEBI" id="CHEBI:15378"/>
        <dbReference type="ChEBI" id="CHEBI:33019"/>
        <dbReference type="ChEBI" id="CHEBI:37565"/>
        <dbReference type="ChEBI" id="CHEBI:71302"/>
        <dbReference type="ChEBI" id="CHEBI:71310"/>
        <dbReference type="EC" id="2.7.7.77"/>
    </reaction>
</comment>
<feature type="domain" description="MobA-like NTP transferase" evidence="9">
    <location>
        <begin position="18"/>
        <end position="174"/>
    </location>
</feature>
<keyword evidence="3 8" id="KW-0479">Metal-binding</keyword>
<dbReference type="InterPro" id="IPR013482">
    <property type="entry name" value="Molybde_CF_guanTrfase"/>
</dbReference>
<evidence type="ECO:0000256" key="5">
    <source>
        <dbReference type="ARBA" id="ARBA00022842"/>
    </source>
</evidence>
<keyword evidence="5 8" id="KW-0460">Magnesium</keyword>
<dbReference type="PANTHER" id="PTHR19136">
    <property type="entry name" value="MOLYBDENUM COFACTOR GUANYLYLTRANSFERASE"/>
    <property type="match status" value="1"/>
</dbReference>
<dbReference type="Gene3D" id="3.90.550.10">
    <property type="entry name" value="Spore Coat Polysaccharide Biosynthesis Protein SpsA, Chain A"/>
    <property type="match status" value="1"/>
</dbReference>
<feature type="binding site" evidence="8">
    <location>
        <begin position="21"/>
        <end position="23"/>
    </location>
    <ligand>
        <name>GTP</name>
        <dbReference type="ChEBI" id="CHEBI:37565"/>
    </ligand>
</feature>
<dbReference type="GO" id="GO:0046872">
    <property type="term" value="F:metal ion binding"/>
    <property type="evidence" value="ECO:0007669"/>
    <property type="project" value="UniProtKB-KW"/>
</dbReference>
<keyword evidence="12" id="KW-1185">Reference proteome</keyword>
<evidence type="ECO:0000313" key="11">
    <source>
        <dbReference type="EMBL" id="OOC63820.1"/>
    </source>
</evidence>
<dbReference type="InterPro" id="IPR025877">
    <property type="entry name" value="MobA-like_NTP_Trfase"/>
</dbReference>
<feature type="binding site" evidence="8">
    <location>
        <position position="107"/>
    </location>
    <ligand>
        <name>Mg(2+)</name>
        <dbReference type="ChEBI" id="CHEBI:18420"/>
    </ligand>
</feature>
<dbReference type="EC" id="2.7.7.77" evidence="8"/>
<comment type="cofactor">
    <cofactor evidence="8">
        <name>Mg(2+)</name>
        <dbReference type="ChEBI" id="CHEBI:18420"/>
    </cofactor>
</comment>
<dbReference type="RefSeq" id="WP_077568462.1">
    <property type="nucleotide sequence ID" value="NZ_CP016809.1"/>
</dbReference>
<dbReference type="GO" id="GO:0005525">
    <property type="term" value="F:GTP binding"/>
    <property type="evidence" value="ECO:0007669"/>
    <property type="project" value="UniProtKB-UniRule"/>
</dbReference>
<evidence type="ECO:0000256" key="6">
    <source>
        <dbReference type="ARBA" id="ARBA00023134"/>
    </source>
</evidence>
<comment type="similarity">
    <text evidence="8">Belongs to the MobA family.</text>
</comment>
<evidence type="ECO:0000256" key="1">
    <source>
        <dbReference type="ARBA" id="ARBA00022490"/>
    </source>
</evidence>
<dbReference type="AlphaFoldDB" id="A0A1B2E244"/>
<evidence type="ECO:0000313" key="12">
    <source>
        <dbReference type="Proteomes" id="UP000189059"/>
    </source>
</evidence>
<proteinExistence type="inferred from homology"/>
<dbReference type="HAMAP" id="MF_00316">
    <property type="entry name" value="MobA"/>
    <property type="match status" value="1"/>
</dbReference>
<feature type="binding site" evidence="8">
    <location>
        <position position="107"/>
    </location>
    <ligand>
        <name>GTP</name>
        <dbReference type="ChEBI" id="CHEBI:37565"/>
    </ligand>
</feature>
<organism evidence="10">
    <name type="scientific">Paenibacillus ihbetae</name>
    <dbReference type="NCBI Taxonomy" id="1870820"/>
    <lineage>
        <taxon>Bacteria</taxon>
        <taxon>Bacillati</taxon>
        <taxon>Bacillota</taxon>
        <taxon>Bacilli</taxon>
        <taxon>Bacillales</taxon>
        <taxon>Paenibacillaceae</taxon>
        <taxon>Paenibacillus</taxon>
    </lineage>
</organism>
<feature type="binding site" evidence="8">
    <location>
        <position position="78"/>
    </location>
    <ligand>
        <name>GTP</name>
        <dbReference type="ChEBI" id="CHEBI:37565"/>
    </ligand>
</feature>
<dbReference type="KEGG" id="pib:BBD41_16240"/>
<dbReference type="OrthoDB" id="9788394at2"/>
<comment type="caution">
    <text evidence="8">Lacks conserved residue(s) required for the propagation of feature annotation.</text>
</comment>
<dbReference type="Proteomes" id="UP000189059">
    <property type="component" value="Unassembled WGS sequence"/>
</dbReference>
<keyword evidence="7 8" id="KW-0501">Molybdenum cofactor biosynthesis</keyword>
<dbReference type="InterPro" id="IPR029044">
    <property type="entry name" value="Nucleotide-diphossugar_trans"/>
</dbReference>
<dbReference type="GO" id="GO:0061603">
    <property type="term" value="F:molybdenum cofactor guanylyltransferase activity"/>
    <property type="evidence" value="ECO:0007669"/>
    <property type="project" value="UniProtKB-EC"/>
</dbReference>
<evidence type="ECO:0000256" key="2">
    <source>
        <dbReference type="ARBA" id="ARBA00022679"/>
    </source>
</evidence>